<dbReference type="EC" id="3.5.1.89" evidence="2"/>
<accession>J4CDY2</accession>
<dbReference type="KEGG" id="tot:TOT_040000317"/>
<dbReference type="OrthoDB" id="361960at2759"/>
<evidence type="ECO:0000313" key="4">
    <source>
        <dbReference type="Proteomes" id="UP000003786"/>
    </source>
</evidence>
<dbReference type="VEuPathDB" id="PiroplasmaDB:TOT_040000317"/>
<gene>
    <name evidence="3" type="ORF">TOT_040000317</name>
</gene>
<dbReference type="GO" id="GO:0006506">
    <property type="term" value="P:GPI anchor biosynthetic process"/>
    <property type="evidence" value="ECO:0007669"/>
    <property type="project" value="UniProtKB-UniPathway"/>
</dbReference>
<evidence type="ECO:0000256" key="2">
    <source>
        <dbReference type="ARBA" id="ARBA00012176"/>
    </source>
</evidence>
<dbReference type="STRING" id="869250.J4CDY2"/>
<keyword evidence="4" id="KW-1185">Reference proteome</keyword>
<dbReference type="InterPro" id="IPR024078">
    <property type="entry name" value="LmbE-like_dom_sf"/>
</dbReference>
<dbReference type="GO" id="GO:0000225">
    <property type="term" value="F:N-acetylglucosaminylphosphatidylinositol deacetylase activity"/>
    <property type="evidence" value="ECO:0007669"/>
    <property type="project" value="UniProtKB-EC"/>
</dbReference>
<evidence type="ECO:0000313" key="3">
    <source>
        <dbReference type="EMBL" id="BAM41937.1"/>
    </source>
</evidence>
<comment type="similarity">
    <text evidence="1">Belongs to the PIGL family.</text>
</comment>
<proteinExistence type="inferred from homology"/>
<dbReference type="SUPFAM" id="SSF102588">
    <property type="entry name" value="LmbE-like"/>
    <property type="match status" value="1"/>
</dbReference>
<dbReference type="EMBL" id="AP011949">
    <property type="protein sequence ID" value="BAM41937.1"/>
    <property type="molecule type" value="Genomic_DNA"/>
</dbReference>
<dbReference type="RefSeq" id="XP_009692238.1">
    <property type="nucleotide sequence ID" value="XM_009693943.1"/>
</dbReference>
<protein>
    <recommendedName>
        <fullName evidence="2">N-acetylglucosaminylphosphatidylinositol deacetylase</fullName>
        <ecNumber evidence="2">3.5.1.89</ecNumber>
    </recommendedName>
</protein>
<organism evidence="3 4">
    <name type="scientific">Theileria orientalis strain Shintoku</name>
    <dbReference type="NCBI Taxonomy" id="869250"/>
    <lineage>
        <taxon>Eukaryota</taxon>
        <taxon>Sar</taxon>
        <taxon>Alveolata</taxon>
        <taxon>Apicomplexa</taxon>
        <taxon>Aconoidasida</taxon>
        <taxon>Piroplasmida</taxon>
        <taxon>Theileriidae</taxon>
        <taxon>Theileria</taxon>
    </lineage>
</organism>
<dbReference type="InterPro" id="IPR003737">
    <property type="entry name" value="GlcNAc_PI_deacetylase-related"/>
</dbReference>
<dbReference type="UniPathway" id="UPA00196"/>
<dbReference type="Proteomes" id="UP000003786">
    <property type="component" value="Chromosome 4"/>
</dbReference>
<dbReference type="Gene3D" id="3.40.50.10320">
    <property type="entry name" value="LmbE-like"/>
    <property type="match status" value="1"/>
</dbReference>
<sequence length="324" mass="36182">MYYCLLLASSLLSYFAYVKNSTFLWRIDDYLISSQSREYTSSPDIGFVLAHPDDESMFFLPTLNVLKTLTDSSDRFKPQLHFLYLSNGDYYNDGSVRESELAQLCEKHRYSCSVVDDSNLRDGTAQWDPEAALEYIRNFVSENNISVLFTFDAKGVSGHPNHVGTHHAVKFIDARPRRQPRGPVDEIHAHPCLYNSVLLHRHVSLGWLPKASRASSCSTCSLSTCFANIPASFPFFSCSSEDTPSFHFHLWVFSGICAFTGRSCGSTCPSGVSSRRTATLTRTTPRSCLITRNMYLCTYTLSSWSARPPPGASPAIAVSEQLGK</sequence>
<reference evidence="3 4" key="1">
    <citation type="journal article" date="2012" name="MBio">
        <title>Comparative genome analysis of three eukaryotic parasites with differing abilities to transform leukocytes reveals key mediators of Theileria-induced leukocyte transformation.</title>
        <authorList>
            <person name="Hayashida K."/>
            <person name="Hara Y."/>
            <person name="Abe T."/>
            <person name="Yamasaki C."/>
            <person name="Toyoda A."/>
            <person name="Kosuge T."/>
            <person name="Suzuki Y."/>
            <person name="Sato Y."/>
            <person name="Kawashima S."/>
            <person name="Katayama T."/>
            <person name="Wakaguri H."/>
            <person name="Inoue N."/>
            <person name="Homma K."/>
            <person name="Tada-Umezaki M."/>
            <person name="Yagi Y."/>
            <person name="Fujii Y."/>
            <person name="Habara T."/>
            <person name="Kanehisa M."/>
            <person name="Watanabe H."/>
            <person name="Ito K."/>
            <person name="Gojobori T."/>
            <person name="Sugawara H."/>
            <person name="Imanishi T."/>
            <person name="Weir W."/>
            <person name="Gardner M."/>
            <person name="Pain A."/>
            <person name="Shiels B."/>
            <person name="Hattori M."/>
            <person name="Nene V."/>
            <person name="Sugimoto C."/>
        </authorList>
    </citation>
    <scope>NUCLEOTIDE SEQUENCE [LARGE SCALE GENOMIC DNA]</scope>
    <source>
        <strain evidence="3 4">Shintoku</strain>
    </source>
</reference>
<dbReference type="eggNOG" id="KOG3332">
    <property type="taxonomic scope" value="Eukaryota"/>
</dbReference>
<dbReference type="PANTHER" id="PTHR12993">
    <property type="entry name" value="N-ACETYLGLUCOSAMINYL-PHOSPHATIDYLINOSITOL DE-N-ACETYLASE-RELATED"/>
    <property type="match status" value="1"/>
</dbReference>
<dbReference type="PANTHER" id="PTHR12993:SF11">
    <property type="entry name" value="N-ACETYLGLUCOSAMINYL-PHOSPHATIDYLINOSITOL DE-N-ACETYLASE"/>
    <property type="match status" value="1"/>
</dbReference>
<dbReference type="AlphaFoldDB" id="J4CDY2"/>
<dbReference type="GeneID" id="20716389"/>
<dbReference type="Pfam" id="PF02585">
    <property type="entry name" value="PIG-L"/>
    <property type="match status" value="1"/>
</dbReference>
<evidence type="ECO:0000256" key="1">
    <source>
        <dbReference type="ARBA" id="ARBA00006066"/>
    </source>
</evidence>
<dbReference type="GO" id="GO:0016020">
    <property type="term" value="C:membrane"/>
    <property type="evidence" value="ECO:0007669"/>
    <property type="project" value="GOC"/>
</dbReference>
<name>J4CDY2_THEOR</name>
<dbReference type="GO" id="GO:0005783">
    <property type="term" value="C:endoplasmic reticulum"/>
    <property type="evidence" value="ECO:0007669"/>
    <property type="project" value="TreeGrafter"/>
</dbReference>